<dbReference type="Pfam" id="PF08532">
    <property type="entry name" value="Glyco_hydro_42M"/>
    <property type="match status" value="1"/>
</dbReference>
<evidence type="ECO:0000259" key="9">
    <source>
        <dbReference type="Pfam" id="PF02449"/>
    </source>
</evidence>
<dbReference type="Gene3D" id="3.40.50.880">
    <property type="match status" value="1"/>
</dbReference>
<evidence type="ECO:0000256" key="1">
    <source>
        <dbReference type="ARBA" id="ARBA00001412"/>
    </source>
</evidence>
<evidence type="ECO:0000259" key="10">
    <source>
        <dbReference type="Pfam" id="PF08532"/>
    </source>
</evidence>
<evidence type="ECO:0000256" key="2">
    <source>
        <dbReference type="ARBA" id="ARBA00005940"/>
    </source>
</evidence>
<evidence type="ECO:0000313" key="12">
    <source>
        <dbReference type="Proteomes" id="UP001232493"/>
    </source>
</evidence>
<accession>A0ABY8PR50</accession>
<dbReference type="EMBL" id="CP069362">
    <property type="protein sequence ID" value="WGS65097.1"/>
    <property type="molecule type" value="Genomic_DNA"/>
</dbReference>
<reference evidence="11 12" key="1">
    <citation type="submission" date="2021-02" db="EMBL/GenBank/DDBJ databases">
        <title>Characterization of Marinitoga sp. nov. str. BP5-C20A.</title>
        <authorList>
            <person name="Erauso G."/>
            <person name="Postec A."/>
        </authorList>
    </citation>
    <scope>NUCLEOTIDE SEQUENCE [LARGE SCALE GENOMIC DNA]</scope>
    <source>
        <strain evidence="11 12">BP5-C20A</strain>
    </source>
</reference>
<dbReference type="CDD" id="cd03143">
    <property type="entry name" value="A4_beta-galactosidase_middle_domain"/>
    <property type="match status" value="1"/>
</dbReference>
<evidence type="ECO:0000256" key="4">
    <source>
        <dbReference type="ARBA" id="ARBA00022723"/>
    </source>
</evidence>
<dbReference type="SUPFAM" id="SSF51445">
    <property type="entry name" value="(Trans)glycosidases"/>
    <property type="match status" value="1"/>
</dbReference>
<sequence length="613" mass="72947">MKIYGADYYPEHWPEADWEKHIKIMKEFEIEWLRIGEFSWAFLEPKEGEFNFDLFDKAIPMLKKEGFKLILGTPTPTPPAWLIKKYPDILPVDENGHVREFGSRRHYCVDNEHFIFHSLRITEKFVERYHQYADMWQIDNEFGCHETTYCYNEETRKSFINWLKEKYNTLENLNYNWGGAFWSQLYYDWDEITIPKNTPTFKNPHQMLDFHKFSSDNVIKYSKMHKEIIRKHSEKPITHNLMVDFFDIDYFKYAKDLDIVSWDNYIPTKEYDFYHQSANHDLMRSLKKIPYFVMEQQPGRVNWRTINDQYAPEYIEFWTKQSYLHGADGSIVFRFRELPYGAEQYHGALVEYSGNPTERLIYYKKSKKETPDHIIPKKEVAIYFSYENAWIHRINHLNTTFNYWNAIVEIYKAIKMFGYNVDFVYGEDKIDDYELVVVPYAMNIDNEFLNSLINYNGKIIMTAMSGIKDERNWINKEKYIDLFNEFGIKIDDFSGEKNVEILYNNNILNGEFWADKIVVKDAEIISVLNNTAFKNNPIITKKGNNTYIGTVLNYLDFSHVLSLALSPKVLGQDILITNTNDGIIILNAKSSKNTIYINNKKIEMEAFEIIKKG</sequence>
<gene>
    <name evidence="11" type="ORF">JRV97_00655</name>
</gene>
<dbReference type="PANTHER" id="PTHR36447:SF2">
    <property type="entry name" value="BETA-GALACTOSIDASE YESZ"/>
    <property type="match status" value="1"/>
</dbReference>
<evidence type="ECO:0000313" key="11">
    <source>
        <dbReference type="EMBL" id="WGS65097.1"/>
    </source>
</evidence>
<organism evidence="11 12">
    <name type="scientific">Marinitoga aeolica</name>
    <dbReference type="NCBI Taxonomy" id="2809031"/>
    <lineage>
        <taxon>Bacteria</taxon>
        <taxon>Thermotogati</taxon>
        <taxon>Thermotogota</taxon>
        <taxon>Thermotogae</taxon>
        <taxon>Petrotogales</taxon>
        <taxon>Petrotogaceae</taxon>
        <taxon>Marinitoga</taxon>
    </lineage>
</organism>
<dbReference type="EC" id="3.2.1.23" evidence="3 8"/>
<dbReference type="Pfam" id="PF02449">
    <property type="entry name" value="Glyco_hydro_42"/>
    <property type="match status" value="1"/>
</dbReference>
<keyword evidence="6" id="KW-0862">Zinc</keyword>
<dbReference type="InterPro" id="IPR003476">
    <property type="entry name" value="Glyco_hydro_42"/>
</dbReference>
<keyword evidence="5 8" id="KW-0378">Hydrolase</keyword>
<dbReference type="SUPFAM" id="SSF52317">
    <property type="entry name" value="Class I glutamine amidotransferase-like"/>
    <property type="match status" value="1"/>
</dbReference>
<name>A0ABY8PR50_9BACT</name>
<dbReference type="PIRSF" id="PIRSF001084">
    <property type="entry name" value="B-galactosidase"/>
    <property type="match status" value="1"/>
</dbReference>
<keyword evidence="4" id="KW-0479">Metal-binding</keyword>
<dbReference type="Proteomes" id="UP001232493">
    <property type="component" value="Chromosome"/>
</dbReference>
<proteinExistence type="inferred from homology"/>
<dbReference type="InterPro" id="IPR013529">
    <property type="entry name" value="Glyco_hydro_42_N"/>
</dbReference>
<dbReference type="PANTHER" id="PTHR36447">
    <property type="entry name" value="BETA-GALACTOSIDASE GANA"/>
    <property type="match status" value="1"/>
</dbReference>
<evidence type="ECO:0000256" key="7">
    <source>
        <dbReference type="ARBA" id="ARBA00023295"/>
    </source>
</evidence>
<keyword evidence="12" id="KW-1185">Reference proteome</keyword>
<dbReference type="InterPro" id="IPR013738">
    <property type="entry name" value="Beta_galactosidase_Trimer"/>
</dbReference>
<feature type="domain" description="Beta-galactosidase trimerisation" evidence="10">
    <location>
        <begin position="379"/>
        <end position="568"/>
    </location>
</feature>
<evidence type="ECO:0000256" key="6">
    <source>
        <dbReference type="ARBA" id="ARBA00022833"/>
    </source>
</evidence>
<dbReference type="InterPro" id="IPR017853">
    <property type="entry name" value="GH"/>
</dbReference>
<dbReference type="InterPro" id="IPR029062">
    <property type="entry name" value="Class_I_gatase-like"/>
</dbReference>
<dbReference type="RefSeq" id="WP_280999256.1">
    <property type="nucleotide sequence ID" value="NZ_CP069362.1"/>
</dbReference>
<evidence type="ECO:0000256" key="3">
    <source>
        <dbReference type="ARBA" id="ARBA00012756"/>
    </source>
</evidence>
<comment type="catalytic activity">
    <reaction evidence="1 8">
        <text>Hydrolysis of terminal non-reducing beta-D-galactose residues in beta-D-galactosides.</text>
        <dbReference type="EC" id="3.2.1.23"/>
    </reaction>
</comment>
<evidence type="ECO:0000256" key="8">
    <source>
        <dbReference type="PIRNR" id="PIRNR001084"/>
    </source>
</evidence>
<keyword evidence="7 8" id="KW-0326">Glycosidase</keyword>
<feature type="domain" description="Glycoside hydrolase family 42 N-terminal" evidence="9">
    <location>
        <begin position="7"/>
        <end position="359"/>
    </location>
</feature>
<comment type="similarity">
    <text evidence="2 8">Belongs to the glycosyl hydrolase 42 family.</text>
</comment>
<protein>
    <recommendedName>
        <fullName evidence="3 8">Beta-galactosidase</fullName>
        <shortName evidence="8">Beta-gal</shortName>
        <ecNumber evidence="3 8">3.2.1.23</ecNumber>
    </recommendedName>
</protein>
<dbReference type="Gene3D" id="3.20.20.80">
    <property type="entry name" value="Glycosidases"/>
    <property type="match status" value="1"/>
</dbReference>
<evidence type="ECO:0000256" key="5">
    <source>
        <dbReference type="ARBA" id="ARBA00022801"/>
    </source>
</evidence>